<reference evidence="1 2" key="1">
    <citation type="journal article" date="2020" name="Cell">
        <title>Large-Scale Comparative Analyses of Tick Genomes Elucidate Their Genetic Diversity and Vector Capacities.</title>
        <authorList>
            <consortium name="Tick Genome and Microbiome Consortium (TIGMIC)"/>
            <person name="Jia N."/>
            <person name="Wang J."/>
            <person name="Shi W."/>
            <person name="Du L."/>
            <person name="Sun Y."/>
            <person name="Zhan W."/>
            <person name="Jiang J.F."/>
            <person name="Wang Q."/>
            <person name="Zhang B."/>
            <person name="Ji P."/>
            <person name="Bell-Sakyi L."/>
            <person name="Cui X.M."/>
            <person name="Yuan T.T."/>
            <person name="Jiang B.G."/>
            <person name="Yang W.F."/>
            <person name="Lam T.T."/>
            <person name="Chang Q.C."/>
            <person name="Ding S.J."/>
            <person name="Wang X.J."/>
            <person name="Zhu J.G."/>
            <person name="Ruan X.D."/>
            <person name="Zhao L."/>
            <person name="Wei J.T."/>
            <person name="Ye R.Z."/>
            <person name="Que T.C."/>
            <person name="Du C.H."/>
            <person name="Zhou Y.H."/>
            <person name="Cheng J.X."/>
            <person name="Dai P.F."/>
            <person name="Guo W.B."/>
            <person name="Han X.H."/>
            <person name="Huang E.J."/>
            <person name="Li L.F."/>
            <person name="Wei W."/>
            <person name="Gao Y.C."/>
            <person name="Liu J.Z."/>
            <person name="Shao H.Z."/>
            <person name="Wang X."/>
            <person name="Wang C.C."/>
            <person name="Yang T.C."/>
            <person name="Huo Q.B."/>
            <person name="Li W."/>
            <person name="Chen H.Y."/>
            <person name="Chen S.E."/>
            <person name="Zhou L.G."/>
            <person name="Ni X.B."/>
            <person name="Tian J.H."/>
            <person name="Sheng Y."/>
            <person name="Liu T."/>
            <person name="Pan Y.S."/>
            <person name="Xia L.Y."/>
            <person name="Li J."/>
            <person name="Zhao F."/>
            <person name="Cao W.C."/>
        </authorList>
    </citation>
    <scope>NUCLEOTIDE SEQUENCE [LARGE SCALE GENOMIC DNA]</scope>
    <source>
        <strain evidence="1">HaeL-2018</strain>
    </source>
</reference>
<organism evidence="1 2">
    <name type="scientific">Haemaphysalis longicornis</name>
    <name type="common">Bush tick</name>
    <dbReference type="NCBI Taxonomy" id="44386"/>
    <lineage>
        <taxon>Eukaryota</taxon>
        <taxon>Metazoa</taxon>
        <taxon>Ecdysozoa</taxon>
        <taxon>Arthropoda</taxon>
        <taxon>Chelicerata</taxon>
        <taxon>Arachnida</taxon>
        <taxon>Acari</taxon>
        <taxon>Parasitiformes</taxon>
        <taxon>Ixodida</taxon>
        <taxon>Ixodoidea</taxon>
        <taxon>Ixodidae</taxon>
        <taxon>Haemaphysalinae</taxon>
        <taxon>Haemaphysalis</taxon>
    </lineage>
</organism>
<gene>
    <name evidence="1" type="ORF">HPB48_015671</name>
</gene>
<protein>
    <submittedName>
        <fullName evidence="1">Uncharacterized protein</fullName>
    </submittedName>
</protein>
<sequence>MRQGPHRDKIQGPDCSETLQTKILVHYVSALNAIVSKNPDEGEGSKELQIYLLVLLTRLVKDFTSGSYLSNKMRACLPPAINTHGPSPVLCVLRAYRRRSVRTGSLEKVALCSEETKHVQYAAAVSAYVARAAATCMQSPDAR</sequence>
<dbReference type="VEuPathDB" id="VectorBase:HLOH_061495"/>
<keyword evidence="2" id="KW-1185">Reference proteome</keyword>
<comment type="caution">
    <text evidence="1">The sequence shown here is derived from an EMBL/GenBank/DDBJ whole genome shotgun (WGS) entry which is preliminary data.</text>
</comment>
<evidence type="ECO:0000313" key="1">
    <source>
        <dbReference type="EMBL" id="KAH9371106.1"/>
    </source>
</evidence>
<dbReference type="EMBL" id="JABSTR010000005">
    <property type="protein sequence ID" value="KAH9371106.1"/>
    <property type="molecule type" value="Genomic_DNA"/>
</dbReference>
<dbReference type="Proteomes" id="UP000821853">
    <property type="component" value="Chromosome 3"/>
</dbReference>
<proteinExistence type="predicted"/>
<dbReference type="AlphaFoldDB" id="A0A9J6G6N4"/>
<name>A0A9J6G6N4_HAELO</name>
<evidence type="ECO:0000313" key="2">
    <source>
        <dbReference type="Proteomes" id="UP000821853"/>
    </source>
</evidence>
<accession>A0A9J6G6N4</accession>